<evidence type="ECO:0000313" key="4">
    <source>
        <dbReference type="Proteomes" id="UP001310594"/>
    </source>
</evidence>
<dbReference type="EMBL" id="JAVRQU010000006">
    <property type="protein sequence ID" value="KAK5701503.1"/>
    <property type="molecule type" value="Genomic_DNA"/>
</dbReference>
<comment type="caution">
    <text evidence="3">The sequence shown here is derived from an EMBL/GenBank/DDBJ whole genome shotgun (WGS) entry which is preliminary data.</text>
</comment>
<name>A0AAN7ZUC0_9PEZI</name>
<dbReference type="AlphaFoldDB" id="A0AAN7ZUC0"/>
<evidence type="ECO:0000256" key="1">
    <source>
        <dbReference type="SAM" id="Coils"/>
    </source>
</evidence>
<keyword evidence="1" id="KW-0175">Coiled coil</keyword>
<organism evidence="3 4">
    <name type="scientific">Elasticomyces elasticus</name>
    <dbReference type="NCBI Taxonomy" id="574655"/>
    <lineage>
        <taxon>Eukaryota</taxon>
        <taxon>Fungi</taxon>
        <taxon>Dikarya</taxon>
        <taxon>Ascomycota</taxon>
        <taxon>Pezizomycotina</taxon>
        <taxon>Dothideomycetes</taxon>
        <taxon>Dothideomycetidae</taxon>
        <taxon>Mycosphaerellales</taxon>
        <taxon>Teratosphaeriaceae</taxon>
        <taxon>Elasticomyces</taxon>
    </lineage>
</organism>
<dbReference type="Proteomes" id="UP001310594">
    <property type="component" value="Unassembled WGS sequence"/>
</dbReference>
<evidence type="ECO:0000313" key="3">
    <source>
        <dbReference type="EMBL" id="KAK5701503.1"/>
    </source>
</evidence>
<evidence type="ECO:0000259" key="2">
    <source>
        <dbReference type="Pfam" id="PF17111"/>
    </source>
</evidence>
<protein>
    <recommendedName>
        <fullName evidence="2">Azaphilone pigments biosynthesis cluster protein L N-terminal domain-containing protein</fullName>
    </recommendedName>
</protein>
<reference evidence="3" key="1">
    <citation type="submission" date="2023-08" db="EMBL/GenBank/DDBJ databases">
        <title>Black Yeasts Isolated from many extreme environments.</title>
        <authorList>
            <person name="Coleine C."/>
            <person name="Stajich J.E."/>
            <person name="Selbmann L."/>
        </authorList>
    </citation>
    <scope>NUCLEOTIDE SEQUENCE</scope>
    <source>
        <strain evidence="3">CCFEE 5810</strain>
    </source>
</reference>
<feature type="domain" description="Azaphilone pigments biosynthesis cluster protein L N-terminal" evidence="2">
    <location>
        <begin position="3"/>
        <end position="158"/>
    </location>
</feature>
<sequence length="321" mass="34813">MFTRELGSLTAILEKLNAHVRQATTAQAEERLESIHTPIHDCEVLLVSLTASFRSCNVQDPSSRRENFSKWLKMQFKGKSMEDAYKHLQSQKATLNIGLSFITLRDGSMTQDKLDELKSDIDSYQADLNDSLHDLTVRIVSTSQEARQDLEAYKRELEAAQLLLKEAARVAATTRPAAMVIEENLVDQGSRQLLGTDAENAQYDLTARGNESRGQSVQMIGNYTPGSINTVLGSMSASAIHNLPERAAGTAAPEIALRILGLTTSGRGHGPPPVRAIERSERTAATVHIAPTVDQVVAGSGVRNTGALGADWVARTTPGLP</sequence>
<gene>
    <name evidence="3" type="ORF">LTR97_004318</name>
</gene>
<proteinExistence type="predicted"/>
<dbReference type="Pfam" id="PF17111">
    <property type="entry name" value="PigL_N"/>
    <property type="match status" value="1"/>
</dbReference>
<dbReference type="InterPro" id="IPR031348">
    <property type="entry name" value="PigL_N"/>
</dbReference>
<accession>A0AAN7ZUC0</accession>
<feature type="coiled-coil region" evidence="1">
    <location>
        <begin position="114"/>
        <end position="170"/>
    </location>
</feature>